<evidence type="ECO:0000256" key="2">
    <source>
        <dbReference type="ARBA" id="ARBA00022989"/>
    </source>
</evidence>
<dbReference type="Gene3D" id="1.20.1250.20">
    <property type="entry name" value="MFS general substrate transporter like domains"/>
    <property type="match status" value="2"/>
</dbReference>
<feature type="transmembrane region" description="Helical" evidence="4">
    <location>
        <begin position="14"/>
        <end position="39"/>
    </location>
</feature>
<keyword evidence="2 4" id="KW-1133">Transmembrane helix</keyword>
<evidence type="ECO:0000313" key="6">
    <source>
        <dbReference type="Proteomes" id="UP000185999"/>
    </source>
</evidence>
<evidence type="ECO:0000256" key="4">
    <source>
        <dbReference type="SAM" id="Phobius"/>
    </source>
</evidence>
<dbReference type="GO" id="GO:0022857">
    <property type="term" value="F:transmembrane transporter activity"/>
    <property type="evidence" value="ECO:0007669"/>
    <property type="project" value="InterPro"/>
</dbReference>
<feature type="transmembrane region" description="Helical" evidence="4">
    <location>
        <begin position="330"/>
        <end position="353"/>
    </location>
</feature>
<dbReference type="InterPro" id="IPR011701">
    <property type="entry name" value="MFS"/>
</dbReference>
<dbReference type="SUPFAM" id="SSF103473">
    <property type="entry name" value="MFS general substrate transporter"/>
    <property type="match status" value="1"/>
</dbReference>
<dbReference type="Proteomes" id="UP000185999">
    <property type="component" value="Unassembled WGS sequence"/>
</dbReference>
<feature type="transmembrane region" description="Helical" evidence="4">
    <location>
        <begin position="243"/>
        <end position="261"/>
    </location>
</feature>
<keyword evidence="1 4" id="KW-0812">Transmembrane</keyword>
<proteinExistence type="predicted"/>
<accession>A0A1N7PBX2</accession>
<feature type="transmembrane region" description="Helical" evidence="4">
    <location>
        <begin position="136"/>
        <end position="156"/>
    </location>
</feature>
<sequence length="396" mass="43688">MEYSDQPRWKQPRVLLFIMAAAMPFSMGTWMALINNFAIEYAHFDGADMGALQSLREIPGFLSFAVIFLLLIIKEQTLAVAALALLGLGTALTGLLPSFWGLCFTTVLMSVGFHYFETVNQSLQLQWLEKGEAPKVMGKLIAMGSATALVAYGMVYISLEYFGISMSWIYMIGGGITFLLAMAAWSLFPHFPEKVEQRKKLFLKQRYWLYYALVFMSGARRQIFVVFAGFLMVEKFGFSAAEITLMFIANMAINIIVAPLIGKLIARWGERRALTFEYIGLIGVFSTYALVDNALLGASLYIIDHLFFAMAIAVKTYFQKIASPEDIAPTAGISFTINHIAAVIIPASFGLLWLISPSIVFYAGAAMAAISLGLAQLVPNCPVEGSETRITQPALI</sequence>
<feature type="transmembrane region" description="Helical" evidence="4">
    <location>
        <begin position="98"/>
        <end position="116"/>
    </location>
</feature>
<feature type="transmembrane region" description="Helical" evidence="4">
    <location>
        <begin position="273"/>
        <end position="291"/>
    </location>
</feature>
<dbReference type="EMBL" id="FTOE01000013">
    <property type="protein sequence ID" value="SIT08016.1"/>
    <property type="molecule type" value="Genomic_DNA"/>
</dbReference>
<feature type="transmembrane region" description="Helical" evidence="4">
    <location>
        <begin position="168"/>
        <end position="188"/>
    </location>
</feature>
<feature type="transmembrane region" description="Helical" evidence="4">
    <location>
        <begin position="60"/>
        <end position="86"/>
    </location>
</feature>
<dbReference type="AlphaFoldDB" id="A0A1N7PBX2"/>
<dbReference type="InterPro" id="IPR036259">
    <property type="entry name" value="MFS_trans_sf"/>
</dbReference>
<dbReference type="STRING" id="619304.SAMN05421760_113123"/>
<protein>
    <submittedName>
        <fullName evidence="5">Predicted arabinose efflux permease, MFS family</fullName>
    </submittedName>
</protein>
<evidence type="ECO:0000256" key="1">
    <source>
        <dbReference type="ARBA" id="ARBA00022692"/>
    </source>
</evidence>
<keyword evidence="6" id="KW-1185">Reference proteome</keyword>
<keyword evidence="3 4" id="KW-0472">Membrane</keyword>
<dbReference type="RefSeq" id="WP_054341464.1">
    <property type="nucleotide sequence ID" value="NZ_FTOE01000013.1"/>
</dbReference>
<name>A0A1N7PBX2_9GAMM</name>
<organism evidence="5 6">
    <name type="scientific">Neptunomonas antarctica</name>
    <dbReference type="NCBI Taxonomy" id="619304"/>
    <lineage>
        <taxon>Bacteria</taxon>
        <taxon>Pseudomonadati</taxon>
        <taxon>Pseudomonadota</taxon>
        <taxon>Gammaproteobacteria</taxon>
        <taxon>Oceanospirillales</taxon>
        <taxon>Oceanospirillaceae</taxon>
        <taxon>Neptunomonas</taxon>
    </lineage>
</organism>
<feature type="transmembrane region" description="Helical" evidence="4">
    <location>
        <begin position="208"/>
        <end position="231"/>
    </location>
</feature>
<gene>
    <name evidence="5" type="ORF">SAMN05421760_113123</name>
</gene>
<dbReference type="OrthoDB" id="9774288at2"/>
<evidence type="ECO:0000313" key="5">
    <source>
        <dbReference type="EMBL" id="SIT08016.1"/>
    </source>
</evidence>
<reference evidence="6" key="1">
    <citation type="submission" date="2017-01" db="EMBL/GenBank/DDBJ databases">
        <authorList>
            <person name="Varghese N."/>
            <person name="Submissions S."/>
        </authorList>
    </citation>
    <scope>NUCLEOTIDE SEQUENCE [LARGE SCALE GENOMIC DNA]</scope>
    <source>
        <strain evidence="6">DSM 22306</strain>
    </source>
</reference>
<evidence type="ECO:0000256" key="3">
    <source>
        <dbReference type="ARBA" id="ARBA00023136"/>
    </source>
</evidence>
<dbReference type="Pfam" id="PF07690">
    <property type="entry name" value="MFS_1"/>
    <property type="match status" value="1"/>
</dbReference>